<evidence type="ECO:0000313" key="1">
    <source>
        <dbReference type="Proteomes" id="UP000887565"/>
    </source>
</evidence>
<name>A0A915IEA5_ROMCU</name>
<organism evidence="1 2">
    <name type="scientific">Romanomermis culicivorax</name>
    <name type="common">Nematode worm</name>
    <dbReference type="NCBI Taxonomy" id="13658"/>
    <lineage>
        <taxon>Eukaryota</taxon>
        <taxon>Metazoa</taxon>
        <taxon>Ecdysozoa</taxon>
        <taxon>Nematoda</taxon>
        <taxon>Enoplea</taxon>
        <taxon>Dorylaimia</taxon>
        <taxon>Mermithida</taxon>
        <taxon>Mermithoidea</taxon>
        <taxon>Mermithidae</taxon>
        <taxon>Romanomermis</taxon>
    </lineage>
</organism>
<accession>A0A915IEA5</accession>
<sequence length="66" mass="7718">MRHSITQGRGRPFFEGPPCHVPTNFAQHHITAKQSVKQDKPYYLYHKNYSHSKDECKALAHRGQQQ</sequence>
<dbReference type="AlphaFoldDB" id="A0A915IEA5"/>
<dbReference type="Proteomes" id="UP000887565">
    <property type="component" value="Unplaced"/>
</dbReference>
<proteinExistence type="predicted"/>
<evidence type="ECO:0000313" key="2">
    <source>
        <dbReference type="WBParaSite" id="nRc.2.0.1.t11541-RA"/>
    </source>
</evidence>
<dbReference type="WBParaSite" id="nRc.2.0.1.t11541-RA">
    <property type="protein sequence ID" value="nRc.2.0.1.t11541-RA"/>
    <property type="gene ID" value="nRc.2.0.1.g11541"/>
</dbReference>
<reference evidence="2" key="1">
    <citation type="submission" date="2022-11" db="UniProtKB">
        <authorList>
            <consortium name="WormBaseParasite"/>
        </authorList>
    </citation>
    <scope>IDENTIFICATION</scope>
</reference>
<protein>
    <submittedName>
        <fullName evidence="2">Uncharacterized protein</fullName>
    </submittedName>
</protein>
<keyword evidence="1" id="KW-1185">Reference proteome</keyword>